<dbReference type="InterPro" id="IPR012281">
    <property type="entry name" value="Phospholipid_synth_PlsX-like"/>
</dbReference>
<keyword evidence="5 11" id="KW-0808">Transferase</keyword>
<dbReference type="PANTHER" id="PTHR30100:SF1">
    <property type="entry name" value="PHOSPHATE ACYLTRANSFERASE"/>
    <property type="match status" value="1"/>
</dbReference>
<dbReference type="GO" id="GO:0005737">
    <property type="term" value="C:cytoplasm"/>
    <property type="evidence" value="ECO:0007669"/>
    <property type="project" value="UniProtKB-SubCell"/>
</dbReference>
<evidence type="ECO:0000256" key="3">
    <source>
        <dbReference type="ARBA" id="ARBA00022490"/>
    </source>
</evidence>
<protein>
    <recommendedName>
        <fullName evidence="9">phosphate acyltransferase</fullName>
        <ecNumber evidence="9">2.3.1.274</ecNumber>
    </recommendedName>
</protein>
<dbReference type="Pfam" id="PF02504">
    <property type="entry name" value="FA_synthesis"/>
    <property type="match status" value="1"/>
</dbReference>
<dbReference type="EMBL" id="JPVU01000241">
    <property type="protein sequence ID" value="KFN89904.1"/>
    <property type="molecule type" value="Genomic_DNA"/>
</dbReference>
<gene>
    <name evidence="11" type="ORF">TMUPMC115_2202</name>
</gene>
<organism evidence="11 12">
    <name type="scientific">Tetragenococcus muriaticus PMC-11-5</name>
    <dbReference type="NCBI Taxonomy" id="1302649"/>
    <lineage>
        <taxon>Bacteria</taxon>
        <taxon>Bacillati</taxon>
        <taxon>Bacillota</taxon>
        <taxon>Bacilli</taxon>
        <taxon>Lactobacillales</taxon>
        <taxon>Enterococcaceae</taxon>
        <taxon>Tetragenococcus</taxon>
    </lineage>
</organism>
<dbReference type="PANTHER" id="PTHR30100">
    <property type="entry name" value="FATTY ACID/PHOSPHOLIPID SYNTHESIS PROTEIN PLSX"/>
    <property type="match status" value="1"/>
</dbReference>
<keyword evidence="8" id="KW-1208">Phospholipid metabolism</keyword>
<keyword evidence="3" id="KW-0963">Cytoplasm</keyword>
<dbReference type="EC" id="2.3.1.274" evidence="9"/>
<dbReference type="InterPro" id="IPR003664">
    <property type="entry name" value="FA_synthesis"/>
</dbReference>
<evidence type="ECO:0000256" key="1">
    <source>
        <dbReference type="ARBA" id="ARBA00001232"/>
    </source>
</evidence>
<evidence type="ECO:0000256" key="9">
    <source>
        <dbReference type="ARBA" id="ARBA00024069"/>
    </source>
</evidence>
<dbReference type="Proteomes" id="UP000029380">
    <property type="component" value="Unassembled WGS sequence"/>
</dbReference>
<comment type="catalytic activity">
    <reaction evidence="1">
        <text>a fatty acyl-[ACP] + phosphate = an acyl phosphate + holo-[ACP]</text>
        <dbReference type="Rhea" id="RHEA:42292"/>
        <dbReference type="Rhea" id="RHEA-COMP:9685"/>
        <dbReference type="Rhea" id="RHEA-COMP:14125"/>
        <dbReference type="ChEBI" id="CHEBI:43474"/>
        <dbReference type="ChEBI" id="CHEBI:59918"/>
        <dbReference type="ChEBI" id="CHEBI:64479"/>
        <dbReference type="ChEBI" id="CHEBI:138651"/>
        <dbReference type="EC" id="2.3.1.274"/>
    </reaction>
</comment>
<keyword evidence="6" id="KW-0443">Lipid metabolism</keyword>
<dbReference type="Gene3D" id="3.40.718.10">
    <property type="entry name" value="Isopropylmalate Dehydrogenase"/>
    <property type="match status" value="1"/>
</dbReference>
<keyword evidence="7" id="KW-0594">Phospholipid biosynthesis</keyword>
<dbReference type="PATRIC" id="fig|1302649.3.peg.2199"/>
<evidence type="ECO:0000256" key="6">
    <source>
        <dbReference type="ARBA" id="ARBA00023098"/>
    </source>
</evidence>
<accession>A0A091BYZ3</accession>
<evidence type="ECO:0000256" key="7">
    <source>
        <dbReference type="ARBA" id="ARBA00023209"/>
    </source>
</evidence>
<name>A0A091BYZ3_9ENTE</name>
<evidence type="ECO:0000256" key="8">
    <source>
        <dbReference type="ARBA" id="ARBA00023264"/>
    </source>
</evidence>
<comment type="subunit">
    <text evidence="10">Homodimer. Probably interacts with PlsY.</text>
</comment>
<dbReference type="GO" id="GO:0008654">
    <property type="term" value="P:phospholipid biosynthetic process"/>
    <property type="evidence" value="ECO:0007669"/>
    <property type="project" value="UniProtKB-KW"/>
</dbReference>
<keyword evidence="11" id="KW-0012">Acyltransferase</keyword>
<comment type="subcellular location">
    <subcellularLocation>
        <location evidence="2">Cytoplasm</location>
    </subcellularLocation>
</comment>
<evidence type="ECO:0000256" key="4">
    <source>
        <dbReference type="ARBA" id="ARBA00022516"/>
    </source>
</evidence>
<dbReference type="GO" id="GO:0043811">
    <property type="term" value="F:phosphate:acyl-[acyl carrier protein] acyltransferase activity"/>
    <property type="evidence" value="ECO:0007669"/>
    <property type="project" value="UniProtKB-EC"/>
</dbReference>
<dbReference type="GO" id="GO:0006633">
    <property type="term" value="P:fatty acid biosynthetic process"/>
    <property type="evidence" value="ECO:0007669"/>
    <property type="project" value="InterPro"/>
</dbReference>
<evidence type="ECO:0000313" key="12">
    <source>
        <dbReference type="Proteomes" id="UP000029380"/>
    </source>
</evidence>
<keyword evidence="4" id="KW-0444">Lipid biosynthesis</keyword>
<comment type="caution">
    <text evidence="11">The sequence shown here is derived from an EMBL/GenBank/DDBJ whole genome shotgun (WGS) entry which is preliminary data.</text>
</comment>
<evidence type="ECO:0000256" key="5">
    <source>
        <dbReference type="ARBA" id="ARBA00022679"/>
    </source>
</evidence>
<dbReference type="SUPFAM" id="SSF53659">
    <property type="entry name" value="Isocitrate/Isopropylmalate dehydrogenase-like"/>
    <property type="match status" value="1"/>
</dbReference>
<evidence type="ECO:0000313" key="11">
    <source>
        <dbReference type="EMBL" id="KFN89904.1"/>
    </source>
</evidence>
<dbReference type="AlphaFoldDB" id="A0A091BYZ3"/>
<proteinExistence type="predicted"/>
<sequence length="60" mass="6492">MDYAKYGGAVLFGLKSPVVKTHGATKPEAVAATIKQIHTMLDTDVVGKLTKQFEVEDTQN</sequence>
<evidence type="ECO:0000256" key="2">
    <source>
        <dbReference type="ARBA" id="ARBA00004496"/>
    </source>
</evidence>
<evidence type="ECO:0000256" key="10">
    <source>
        <dbReference type="ARBA" id="ARBA00046608"/>
    </source>
</evidence>
<reference evidence="11 12" key="1">
    <citation type="submission" date="2014-08" db="EMBL/GenBank/DDBJ databases">
        <title>Genome sequence of Tetragenococcus muriaticus.</title>
        <authorList>
            <person name="Chuea-nongthon C."/>
            <person name="Rodtong S."/>
            <person name="Yongsawatdigul J."/>
            <person name="Steele J.L."/>
            <person name="Liu X.-y."/>
            <person name="Speers J."/>
            <person name="Glasner J.D."/>
            <person name="Neeno-Eckwall E.C."/>
        </authorList>
    </citation>
    <scope>NUCLEOTIDE SEQUENCE [LARGE SCALE GENOMIC DNA]</scope>
    <source>
        <strain evidence="11 12">PMC-11-5</strain>
    </source>
</reference>